<keyword evidence="2" id="KW-0472">Membrane</keyword>
<evidence type="ECO:0000313" key="5">
    <source>
        <dbReference type="WBParaSite" id="nOo.2.0.1.t00419-RA"/>
    </source>
</evidence>
<dbReference type="Proteomes" id="UP000271087">
    <property type="component" value="Unassembled WGS sequence"/>
</dbReference>
<dbReference type="Gene3D" id="1.20.5.220">
    <property type="match status" value="1"/>
</dbReference>
<feature type="transmembrane region" description="Helical" evidence="2">
    <location>
        <begin position="40"/>
        <end position="57"/>
    </location>
</feature>
<gene>
    <name evidence="3" type="ORF">NOO_LOCUS419</name>
</gene>
<evidence type="ECO:0000313" key="3">
    <source>
        <dbReference type="EMBL" id="VDK62100.1"/>
    </source>
</evidence>
<dbReference type="EMBL" id="UYRW01000040">
    <property type="protein sequence ID" value="VDK62100.1"/>
    <property type="molecule type" value="Genomic_DNA"/>
</dbReference>
<keyword evidence="4" id="KW-1185">Reference proteome</keyword>
<reference evidence="3 4" key="2">
    <citation type="submission" date="2018-08" db="EMBL/GenBank/DDBJ databases">
        <authorList>
            <person name="Laetsch R D."/>
            <person name="Stevens L."/>
            <person name="Kumar S."/>
            <person name="Blaxter L. M."/>
        </authorList>
    </citation>
    <scope>NUCLEOTIDE SEQUENCE [LARGE SCALE GENOMIC DNA]</scope>
</reference>
<reference evidence="5" key="1">
    <citation type="submission" date="2016-06" db="UniProtKB">
        <authorList>
            <consortium name="WormBaseParasite"/>
        </authorList>
    </citation>
    <scope>IDENTIFICATION</scope>
</reference>
<dbReference type="WBParaSite" id="nOo.2.0.1.t00419-RA">
    <property type="protein sequence ID" value="nOo.2.0.1.t00419-RA"/>
    <property type="gene ID" value="nOo.2.0.1.g00419"/>
</dbReference>
<feature type="compositionally biased region" description="Basic and acidic residues" evidence="1">
    <location>
        <begin position="23"/>
        <end position="36"/>
    </location>
</feature>
<dbReference type="InterPro" id="IPR029027">
    <property type="entry name" value="Single_a-helix_sf"/>
</dbReference>
<organism evidence="5">
    <name type="scientific">Onchocerca ochengi</name>
    <name type="common">Filarial nematode worm</name>
    <dbReference type="NCBI Taxonomy" id="42157"/>
    <lineage>
        <taxon>Eukaryota</taxon>
        <taxon>Metazoa</taxon>
        <taxon>Ecdysozoa</taxon>
        <taxon>Nematoda</taxon>
        <taxon>Chromadorea</taxon>
        <taxon>Rhabditida</taxon>
        <taxon>Spirurina</taxon>
        <taxon>Spiruromorpha</taxon>
        <taxon>Filarioidea</taxon>
        <taxon>Onchocercidae</taxon>
        <taxon>Onchocerca</taxon>
    </lineage>
</organism>
<evidence type="ECO:0000256" key="2">
    <source>
        <dbReference type="SAM" id="Phobius"/>
    </source>
</evidence>
<keyword evidence="2" id="KW-1133">Transmembrane helix</keyword>
<evidence type="ECO:0000313" key="4">
    <source>
        <dbReference type="Proteomes" id="UP000271087"/>
    </source>
</evidence>
<proteinExistence type="predicted"/>
<dbReference type="SUPFAM" id="SSF81518">
    <property type="entry name" value="Subunit XI (6.4 kDa protein) of cytochrome bc1 complex (Ubiquinol-cytochrome c reductase)"/>
    <property type="match status" value="1"/>
</dbReference>
<accession>A0A182DXN9</accession>
<protein>
    <submittedName>
        <fullName evidence="5">Transmembrane protein</fullName>
    </submittedName>
</protein>
<dbReference type="OrthoDB" id="15743at2759"/>
<feature type="region of interest" description="Disordered" evidence="1">
    <location>
        <begin position="1"/>
        <end position="36"/>
    </location>
</feature>
<keyword evidence="2" id="KW-0812">Transmembrane</keyword>
<dbReference type="AlphaFoldDB" id="A0A182DXN9"/>
<name>A0A182DXN9_ONCOC</name>
<sequence length="88" mass="9954">MSISHEIHVPHHKQRPTTKYLFHKADQGREDGKNSDDASLPTYCAFGVGAVLALIYMTNWETVGRRIPVWKYHFEPIAVENSNATGDT</sequence>
<evidence type="ECO:0000256" key="1">
    <source>
        <dbReference type="SAM" id="MobiDB-lite"/>
    </source>
</evidence>